<protein>
    <submittedName>
        <fullName evidence="1">Uncharacterized protein</fullName>
    </submittedName>
</protein>
<comment type="caution">
    <text evidence="1">The sequence shown here is derived from an EMBL/GenBank/DDBJ whole genome shotgun (WGS) entry which is preliminary data.</text>
</comment>
<name>A0A9P6Y9E8_RHIOR</name>
<dbReference type="EMBL" id="JAANIT010001026">
    <property type="protein sequence ID" value="KAG1542738.1"/>
    <property type="molecule type" value="Genomic_DNA"/>
</dbReference>
<sequence length="200" mass="22762">MLPSRQLNLASSVQSKPTIETIFETEDIQHHLMAQKATSTVTDAYKTIEQHLGETDGLRNLSKYESQRSTQLIVVARFRQAEDSRKVLSEGFVYNNMTFKVAPSMVHTERSLVRLQLTLLHIPSKATFLEDLLSSLKYCGKVCQVKQRLHEGYFEGELSVLLDIFSPSLDEQSIPLPIQALQRNLYLEAWDTFAHIIIPA</sequence>
<dbReference type="AlphaFoldDB" id="A0A9P6Y9E8"/>
<accession>A0A9P6Y9E8</accession>
<reference evidence="1" key="1">
    <citation type="journal article" date="2020" name="Microb. Genom.">
        <title>Genetic diversity of clinical and environmental Mucorales isolates obtained from an investigation of mucormycosis cases among solid organ transplant recipients.</title>
        <authorList>
            <person name="Nguyen M.H."/>
            <person name="Kaul D."/>
            <person name="Muto C."/>
            <person name="Cheng S.J."/>
            <person name="Richter R.A."/>
            <person name="Bruno V.M."/>
            <person name="Liu G."/>
            <person name="Beyhan S."/>
            <person name="Sundermann A.J."/>
            <person name="Mounaud S."/>
            <person name="Pasculle A.W."/>
            <person name="Nierman W.C."/>
            <person name="Driscoll E."/>
            <person name="Cumbie R."/>
            <person name="Clancy C.J."/>
            <person name="Dupont C.L."/>
        </authorList>
    </citation>
    <scope>NUCLEOTIDE SEQUENCE</scope>
    <source>
        <strain evidence="1">GL16</strain>
    </source>
</reference>
<organism evidence="1 2">
    <name type="scientific">Rhizopus oryzae</name>
    <name type="common">Mucormycosis agent</name>
    <name type="synonym">Rhizopus arrhizus var. delemar</name>
    <dbReference type="NCBI Taxonomy" id="64495"/>
    <lineage>
        <taxon>Eukaryota</taxon>
        <taxon>Fungi</taxon>
        <taxon>Fungi incertae sedis</taxon>
        <taxon>Mucoromycota</taxon>
        <taxon>Mucoromycotina</taxon>
        <taxon>Mucoromycetes</taxon>
        <taxon>Mucorales</taxon>
        <taxon>Mucorineae</taxon>
        <taxon>Rhizopodaceae</taxon>
        <taxon>Rhizopus</taxon>
    </lineage>
</organism>
<gene>
    <name evidence="1" type="ORF">G6F51_007098</name>
</gene>
<evidence type="ECO:0000313" key="2">
    <source>
        <dbReference type="Proteomes" id="UP000717996"/>
    </source>
</evidence>
<dbReference type="OrthoDB" id="2280262at2759"/>
<evidence type="ECO:0000313" key="1">
    <source>
        <dbReference type="EMBL" id="KAG1542738.1"/>
    </source>
</evidence>
<proteinExistence type="predicted"/>
<dbReference type="Proteomes" id="UP000717996">
    <property type="component" value="Unassembled WGS sequence"/>
</dbReference>